<dbReference type="Proteomes" id="UP000247702">
    <property type="component" value="Unassembled WGS sequence"/>
</dbReference>
<proteinExistence type="predicted"/>
<feature type="region of interest" description="Disordered" evidence="1">
    <location>
        <begin position="1"/>
        <end position="26"/>
    </location>
</feature>
<feature type="compositionally biased region" description="Acidic residues" evidence="1">
    <location>
        <begin position="15"/>
        <end position="24"/>
    </location>
</feature>
<dbReference type="Proteomes" id="UP000615446">
    <property type="component" value="Unassembled WGS sequence"/>
</dbReference>
<keyword evidence="4" id="KW-1185">Reference proteome</keyword>
<evidence type="ECO:0000313" key="2">
    <source>
        <dbReference type="EMBL" id="GBB92910.1"/>
    </source>
</evidence>
<gene>
    <name evidence="3" type="ORF">RCL2_002959200</name>
    <name evidence="2" type="ORF">RclHR1_02080002</name>
</gene>
<reference evidence="2 4" key="1">
    <citation type="submission" date="2017-11" db="EMBL/GenBank/DDBJ databases">
        <title>The genome of Rhizophagus clarus HR1 reveals common genetic basis of auxotrophy among arbuscular mycorrhizal fungi.</title>
        <authorList>
            <person name="Kobayashi Y."/>
        </authorList>
    </citation>
    <scope>NUCLEOTIDE SEQUENCE [LARGE SCALE GENOMIC DNA]</scope>
    <source>
        <strain evidence="2 4">HR1</strain>
    </source>
</reference>
<dbReference type="EMBL" id="BLAL01000319">
    <property type="protein sequence ID" value="GET03245.1"/>
    <property type="molecule type" value="Genomic_DNA"/>
</dbReference>
<dbReference type="AlphaFoldDB" id="A0A2Z6QS88"/>
<sequence length="71" mass="8447">MISVARKRDRRTTLEDGDEEEVYEDGNKKENKHFVIIIEFNELNLLYKLNFLLRAHLTSNKFLSISILSYN</sequence>
<comment type="caution">
    <text evidence="2">The sequence shown here is derived from an EMBL/GenBank/DDBJ whole genome shotgun (WGS) entry which is preliminary data.</text>
</comment>
<evidence type="ECO:0000313" key="3">
    <source>
        <dbReference type="EMBL" id="GET03245.1"/>
    </source>
</evidence>
<dbReference type="EMBL" id="BEXD01001202">
    <property type="protein sequence ID" value="GBB92910.1"/>
    <property type="molecule type" value="Genomic_DNA"/>
</dbReference>
<feature type="compositionally biased region" description="Basic residues" evidence="1">
    <location>
        <begin position="1"/>
        <end position="10"/>
    </location>
</feature>
<organism evidence="2 4">
    <name type="scientific">Rhizophagus clarus</name>
    <dbReference type="NCBI Taxonomy" id="94130"/>
    <lineage>
        <taxon>Eukaryota</taxon>
        <taxon>Fungi</taxon>
        <taxon>Fungi incertae sedis</taxon>
        <taxon>Mucoromycota</taxon>
        <taxon>Glomeromycotina</taxon>
        <taxon>Glomeromycetes</taxon>
        <taxon>Glomerales</taxon>
        <taxon>Glomeraceae</taxon>
        <taxon>Rhizophagus</taxon>
    </lineage>
</organism>
<name>A0A2Z6QS88_9GLOM</name>
<accession>A0A2Z6QS88</accession>
<evidence type="ECO:0000256" key="1">
    <source>
        <dbReference type="SAM" id="MobiDB-lite"/>
    </source>
</evidence>
<reference evidence="3" key="2">
    <citation type="submission" date="2019-10" db="EMBL/GenBank/DDBJ databases">
        <title>Conservation and host-specific expression of non-tandemly repeated heterogenous ribosome RNA gene in arbuscular mycorrhizal fungi.</title>
        <authorList>
            <person name="Maeda T."/>
            <person name="Kobayashi Y."/>
            <person name="Nakagawa T."/>
            <person name="Ezawa T."/>
            <person name="Yamaguchi K."/>
            <person name="Bino T."/>
            <person name="Nishimoto Y."/>
            <person name="Shigenobu S."/>
            <person name="Kawaguchi M."/>
        </authorList>
    </citation>
    <scope>NUCLEOTIDE SEQUENCE</scope>
    <source>
        <strain evidence="3">HR1</strain>
    </source>
</reference>
<evidence type="ECO:0000313" key="4">
    <source>
        <dbReference type="Proteomes" id="UP000247702"/>
    </source>
</evidence>
<protein>
    <submittedName>
        <fullName evidence="2">Uncharacterized protein</fullName>
    </submittedName>
</protein>